<organism evidence="5 6">
    <name type="scientific">Asticcacaulis benevestitus DSM 16100 = ATCC BAA-896</name>
    <dbReference type="NCBI Taxonomy" id="1121022"/>
    <lineage>
        <taxon>Bacteria</taxon>
        <taxon>Pseudomonadati</taxon>
        <taxon>Pseudomonadota</taxon>
        <taxon>Alphaproteobacteria</taxon>
        <taxon>Caulobacterales</taxon>
        <taxon>Caulobacteraceae</taxon>
        <taxon>Asticcacaulis</taxon>
    </lineage>
</organism>
<dbReference type="InterPro" id="IPR046335">
    <property type="entry name" value="LacI/GalR-like_sensor"/>
</dbReference>
<keyword evidence="2" id="KW-0238">DNA-binding</keyword>
<dbReference type="Gene3D" id="3.40.50.2300">
    <property type="match status" value="2"/>
</dbReference>
<evidence type="ECO:0000256" key="2">
    <source>
        <dbReference type="ARBA" id="ARBA00023125"/>
    </source>
</evidence>
<dbReference type="PROSITE" id="PS50932">
    <property type="entry name" value="HTH_LACI_2"/>
    <property type="match status" value="1"/>
</dbReference>
<evidence type="ECO:0000259" key="4">
    <source>
        <dbReference type="PROSITE" id="PS50932"/>
    </source>
</evidence>
<dbReference type="Proteomes" id="UP000017837">
    <property type="component" value="Unassembled WGS sequence"/>
</dbReference>
<dbReference type="InterPro" id="IPR000843">
    <property type="entry name" value="HTH_LacI"/>
</dbReference>
<comment type="caution">
    <text evidence="5">The sequence shown here is derived from an EMBL/GenBank/DDBJ whole genome shotgun (WGS) entry which is preliminary data.</text>
</comment>
<dbReference type="CDD" id="cd01392">
    <property type="entry name" value="HTH_LacI"/>
    <property type="match status" value="1"/>
</dbReference>
<dbReference type="PANTHER" id="PTHR30146:SF120">
    <property type="entry name" value="ALANINE RACEMASE"/>
    <property type="match status" value="1"/>
</dbReference>
<dbReference type="EMBL" id="AWGB01000055">
    <property type="protein sequence ID" value="ESQ86491.1"/>
    <property type="molecule type" value="Genomic_DNA"/>
</dbReference>
<evidence type="ECO:0000313" key="5">
    <source>
        <dbReference type="EMBL" id="ESQ86491.1"/>
    </source>
</evidence>
<feature type="domain" description="HTH lacI-type" evidence="4">
    <location>
        <begin position="9"/>
        <end position="48"/>
    </location>
</feature>
<dbReference type="STRING" id="1121022.GCA_000376105_03853"/>
<proteinExistence type="predicted"/>
<dbReference type="PROSITE" id="PS00356">
    <property type="entry name" value="HTH_LACI_1"/>
    <property type="match status" value="1"/>
</dbReference>
<evidence type="ECO:0000256" key="3">
    <source>
        <dbReference type="ARBA" id="ARBA00023163"/>
    </source>
</evidence>
<keyword evidence="3" id="KW-0804">Transcription</keyword>
<dbReference type="SMART" id="SM00354">
    <property type="entry name" value="HTH_LACI"/>
    <property type="match status" value="1"/>
</dbReference>
<protein>
    <recommendedName>
        <fullName evidence="4">HTH lacI-type domain-containing protein</fullName>
    </recommendedName>
</protein>
<evidence type="ECO:0000313" key="6">
    <source>
        <dbReference type="Proteomes" id="UP000017837"/>
    </source>
</evidence>
<dbReference type="RefSeq" id="WP_018083542.1">
    <property type="nucleotide sequence ID" value="NZ_AQWM01000035.1"/>
</dbReference>
<dbReference type="Pfam" id="PF13377">
    <property type="entry name" value="Peripla_BP_3"/>
    <property type="match status" value="1"/>
</dbReference>
<gene>
    <name evidence="5" type="ORF">ABENE_18380</name>
</gene>
<dbReference type="GO" id="GO:0000976">
    <property type="term" value="F:transcription cis-regulatory region binding"/>
    <property type="evidence" value="ECO:0007669"/>
    <property type="project" value="TreeGrafter"/>
</dbReference>
<keyword evidence="1" id="KW-0805">Transcription regulation</keyword>
<dbReference type="OrthoDB" id="8433438at2"/>
<dbReference type="SUPFAM" id="SSF47413">
    <property type="entry name" value="lambda repressor-like DNA-binding domains"/>
    <property type="match status" value="1"/>
</dbReference>
<dbReference type="AlphaFoldDB" id="V4PEG1"/>
<dbReference type="InterPro" id="IPR010982">
    <property type="entry name" value="Lambda_DNA-bd_dom_sf"/>
</dbReference>
<dbReference type="SUPFAM" id="SSF53822">
    <property type="entry name" value="Periplasmic binding protein-like I"/>
    <property type="match status" value="1"/>
</dbReference>
<evidence type="ECO:0000256" key="1">
    <source>
        <dbReference type="ARBA" id="ARBA00023015"/>
    </source>
</evidence>
<dbReference type="InterPro" id="IPR028082">
    <property type="entry name" value="Peripla_BP_I"/>
</dbReference>
<name>V4PEG1_9CAUL</name>
<dbReference type="Pfam" id="PF00356">
    <property type="entry name" value="LacI"/>
    <property type="match status" value="1"/>
</dbReference>
<reference evidence="5 6" key="1">
    <citation type="journal article" date="2014" name="Nature">
        <title>Sequential evolution of bacterial morphology by co-option of a developmental regulator.</title>
        <authorList>
            <person name="Jiang C."/>
            <person name="Brown P.J."/>
            <person name="Ducret A."/>
            <person name="Brun Y.V."/>
        </authorList>
    </citation>
    <scope>NUCLEOTIDE SEQUENCE [LARGE SCALE GENOMIC DNA]</scope>
    <source>
        <strain evidence="5 6">DSM 16100</strain>
    </source>
</reference>
<dbReference type="eggNOG" id="COG1609">
    <property type="taxonomic scope" value="Bacteria"/>
</dbReference>
<dbReference type="GO" id="GO:0003700">
    <property type="term" value="F:DNA-binding transcription factor activity"/>
    <property type="evidence" value="ECO:0007669"/>
    <property type="project" value="TreeGrafter"/>
</dbReference>
<dbReference type="PANTHER" id="PTHR30146">
    <property type="entry name" value="LACI-RELATED TRANSCRIPTIONAL REPRESSOR"/>
    <property type="match status" value="1"/>
</dbReference>
<dbReference type="PATRIC" id="fig|1121022.4.peg.3760"/>
<keyword evidence="6" id="KW-1185">Reference proteome</keyword>
<dbReference type="Gene3D" id="1.10.260.40">
    <property type="entry name" value="lambda repressor-like DNA-binding domains"/>
    <property type="match status" value="1"/>
</dbReference>
<sequence length="337" mass="36233">MEGTPDKTITLQDVAARAGVSTSTASRALAGNPVISEAVRQSVMEAARGMQYSIPLRKPRSKHVVDLVTVVMPPVGARVFPDPFILELLGGIALAMRERGRDLALAHVVPNNDDTLNALLKSNSNGAFIVLGQSQYHSALNRQFRQGRAFVVWGPEIDGQLYCSVGGDNFAGAVKLTRHLLRSGRKRIVFLGLAPFEAITERCRGYRWALEEAGLPIDPRLIRSADIGYDDAFDPVNDLLDGSVPFDAIVASTDMIALGAIAALRRRGIDVPADVAVVGYDDVALARHATPALTTVRQDVVRAGQLLVSKLFRREAGLSAASERLPTEMVVRDSCGG</sequence>
<accession>V4PEG1</accession>